<evidence type="ECO:0000256" key="2">
    <source>
        <dbReference type="ARBA" id="ARBA00023015"/>
    </source>
</evidence>
<feature type="region of interest" description="Disordered" evidence="6">
    <location>
        <begin position="255"/>
        <end position="276"/>
    </location>
</feature>
<evidence type="ECO:0000256" key="1">
    <source>
        <dbReference type="ARBA" id="ARBA00010641"/>
    </source>
</evidence>
<dbReference type="EMBL" id="BHGK01000001">
    <property type="protein sequence ID" value="GCA67743.1"/>
    <property type="molecule type" value="Genomic_DNA"/>
</dbReference>
<evidence type="ECO:0000259" key="7">
    <source>
        <dbReference type="Pfam" id="PF04542"/>
    </source>
</evidence>
<dbReference type="InterPro" id="IPR039425">
    <property type="entry name" value="RNA_pol_sigma-70-like"/>
</dbReference>
<evidence type="ECO:0000256" key="4">
    <source>
        <dbReference type="ARBA" id="ARBA00023125"/>
    </source>
</evidence>
<name>A0A391PDF4_9FIRM</name>
<dbReference type="InterPro" id="IPR013324">
    <property type="entry name" value="RNA_pol_sigma_r3/r4-like"/>
</dbReference>
<dbReference type="Gene3D" id="1.10.1740.10">
    <property type="match status" value="1"/>
</dbReference>
<accession>A0A391PDF4</accession>
<keyword evidence="4" id="KW-0238">DNA-binding</keyword>
<dbReference type="AlphaFoldDB" id="A0A391PDF4"/>
<dbReference type="Gene3D" id="1.10.10.10">
    <property type="entry name" value="Winged helix-like DNA-binding domain superfamily/Winged helix DNA-binding domain"/>
    <property type="match status" value="1"/>
</dbReference>
<dbReference type="GO" id="GO:0016987">
    <property type="term" value="F:sigma factor activity"/>
    <property type="evidence" value="ECO:0007669"/>
    <property type="project" value="UniProtKB-KW"/>
</dbReference>
<dbReference type="GO" id="GO:0003677">
    <property type="term" value="F:DNA binding"/>
    <property type="evidence" value="ECO:0007669"/>
    <property type="project" value="UniProtKB-KW"/>
</dbReference>
<reference evidence="10" key="1">
    <citation type="submission" date="2018-09" db="EMBL/GenBank/DDBJ databases">
        <title>Draft Genome Sequence of Mediterraneibacter sp. KCTC 15684.</title>
        <authorList>
            <person name="Kim J.S."/>
            <person name="Han K.I."/>
            <person name="Suh M.K."/>
            <person name="Lee K.C."/>
            <person name="Eom M.K."/>
            <person name="Lee J.H."/>
            <person name="Park S.H."/>
            <person name="Kang S.W."/>
            <person name="Park J.E."/>
            <person name="Oh B.S."/>
            <person name="Yu S.Y."/>
            <person name="Choi S.H."/>
            <person name="Lee D.H."/>
            <person name="Yoon H."/>
            <person name="Kim B."/>
            <person name="Yang S.J."/>
            <person name="Lee J.S."/>
        </authorList>
    </citation>
    <scope>NUCLEOTIDE SEQUENCE [LARGE SCALE GENOMIC DNA]</scope>
    <source>
        <strain evidence="10">KCTC 15684</strain>
    </source>
</reference>
<comment type="caution">
    <text evidence="9">The sequence shown here is derived from an EMBL/GenBank/DDBJ whole genome shotgun (WGS) entry which is preliminary data.</text>
</comment>
<dbReference type="InterPro" id="IPR036388">
    <property type="entry name" value="WH-like_DNA-bd_sf"/>
</dbReference>
<comment type="similarity">
    <text evidence="1">Belongs to the sigma-70 factor family. ECF subfamily.</text>
</comment>
<proteinExistence type="inferred from homology"/>
<evidence type="ECO:0008006" key="11">
    <source>
        <dbReference type="Google" id="ProtNLM"/>
    </source>
</evidence>
<dbReference type="InterPro" id="IPR007627">
    <property type="entry name" value="RNA_pol_sigma70_r2"/>
</dbReference>
<keyword evidence="5" id="KW-0804">Transcription</keyword>
<dbReference type="RefSeq" id="WP_119298402.1">
    <property type="nucleotide sequence ID" value="NZ_BHGK01000001.1"/>
</dbReference>
<keyword evidence="2" id="KW-0805">Transcription regulation</keyword>
<dbReference type="CDD" id="cd06171">
    <property type="entry name" value="Sigma70_r4"/>
    <property type="match status" value="1"/>
</dbReference>
<keyword evidence="10" id="KW-1185">Reference proteome</keyword>
<keyword evidence="3" id="KW-0731">Sigma factor</keyword>
<dbReference type="PANTHER" id="PTHR43133">
    <property type="entry name" value="RNA POLYMERASE ECF-TYPE SIGMA FACTO"/>
    <property type="match status" value="1"/>
</dbReference>
<dbReference type="Pfam" id="PF04542">
    <property type="entry name" value="Sigma70_r2"/>
    <property type="match status" value="1"/>
</dbReference>
<dbReference type="Pfam" id="PF08281">
    <property type="entry name" value="Sigma70_r4_2"/>
    <property type="match status" value="1"/>
</dbReference>
<dbReference type="SUPFAM" id="SSF88659">
    <property type="entry name" value="Sigma3 and sigma4 domains of RNA polymerase sigma factors"/>
    <property type="match status" value="1"/>
</dbReference>
<evidence type="ECO:0000313" key="9">
    <source>
        <dbReference type="EMBL" id="GCA67743.1"/>
    </source>
</evidence>
<dbReference type="SUPFAM" id="SSF88946">
    <property type="entry name" value="Sigma2 domain of RNA polymerase sigma factors"/>
    <property type="match status" value="1"/>
</dbReference>
<organism evidence="9 10">
    <name type="scientific">Mediterraneibacter butyricigenes</name>
    <dbReference type="NCBI Taxonomy" id="2316025"/>
    <lineage>
        <taxon>Bacteria</taxon>
        <taxon>Bacillati</taxon>
        <taxon>Bacillota</taxon>
        <taxon>Clostridia</taxon>
        <taxon>Lachnospirales</taxon>
        <taxon>Lachnospiraceae</taxon>
        <taxon>Mediterraneibacter</taxon>
    </lineage>
</organism>
<sequence length="584" mass="66078">MKCYACKTDIRDEDSFCKKCGSPQRFTKLINQALQKDQEALAWLYKMTYNNVYHTICAVAKLDDDIVFDLIQDIYIKAFQNLSQLKEPEAFRGWIKVISRNETINYLRKKKEVTFSQMVSVDSDEMIEFEDTRKDRCPEEIVDQKETARLLNEILDQLSEEQRIVVYMHYYEQLKVKDIANILDVSEGTVKSRLNYGRKKIEVCIKKLEKKGTKLYGLAPISFFFALFATQEAQASEIPNPVTLQNIETKLSSRLSNTSYSENPTQNINKNPTTMSGKEAVKTAASITGKSTLNKVVASVVTIAIVGAGGVGIHSMKKEEEPQKKQDEIVTEQESPVQNINLDDLIGGYGNDEYLLELSYIDGSLFIQSGIIPGKEMFSYAYDEVQVDGNTMKATYEECNGGDVVNADGTITNDDVERTDTFVLDDDGTLTVTFAGINEIRSGSYKRYEGDGSVFDAAIEDAKLEEFLIPYEDQFFYYFNLTYENGVLSIKSSPLPGREDFIINNYQGSNPNPVDTITYEYDSFEIKEDRHGYSLYGYHTNFDGCTEPDIFALNGDGSVTAVFQGTLKPRFATYGPYDLNEYED</sequence>
<evidence type="ECO:0000256" key="5">
    <source>
        <dbReference type="ARBA" id="ARBA00023163"/>
    </source>
</evidence>
<gene>
    <name evidence="9" type="ORF">KGMB01110_21790</name>
</gene>
<dbReference type="GO" id="GO:0006352">
    <property type="term" value="P:DNA-templated transcription initiation"/>
    <property type="evidence" value="ECO:0007669"/>
    <property type="project" value="InterPro"/>
</dbReference>
<evidence type="ECO:0000259" key="8">
    <source>
        <dbReference type="Pfam" id="PF08281"/>
    </source>
</evidence>
<feature type="domain" description="RNA polymerase sigma factor 70 region 4 type 2" evidence="8">
    <location>
        <begin position="150"/>
        <end position="201"/>
    </location>
</feature>
<dbReference type="InterPro" id="IPR013249">
    <property type="entry name" value="RNA_pol_sigma70_r4_t2"/>
</dbReference>
<dbReference type="NCBIfam" id="TIGR02937">
    <property type="entry name" value="sigma70-ECF"/>
    <property type="match status" value="1"/>
</dbReference>
<evidence type="ECO:0000313" key="10">
    <source>
        <dbReference type="Proteomes" id="UP000265643"/>
    </source>
</evidence>
<dbReference type="InterPro" id="IPR014284">
    <property type="entry name" value="RNA_pol_sigma-70_dom"/>
</dbReference>
<protein>
    <recommendedName>
        <fullName evidence="11">RNA polymerase sigma factor</fullName>
    </recommendedName>
</protein>
<evidence type="ECO:0000256" key="3">
    <source>
        <dbReference type="ARBA" id="ARBA00023082"/>
    </source>
</evidence>
<dbReference type="PANTHER" id="PTHR43133:SF8">
    <property type="entry name" value="RNA POLYMERASE SIGMA FACTOR HI_1459-RELATED"/>
    <property type="match status" value="1"/>
</dbReference>
<dbReference type="InterPro" id="IPR013325">
    <property type="entry name" value="RNA_pol_sigma_r2"/>
</dbReference>
<evidence type="ECO:0000256" key="6">
    <source>
        <dbReference type="SAM" id="MobiDB-lite"/>
    </source>
</evidence>
<dbReference type="Proteomes" id="UP000265643">
    <property type="component" value="Unassembled WGS sequence"/>
</dbReference>
<feature type="domain" description="RNA polymerase sigma-70 region 2" evidence="7">
    <location>
        <begin position="68"/>
        <end position="111"/>
    </location>
</feature>